<keyword evidence="4 7" id="KW-0812">Transmembrane</keyword>
<feature type="transmembrane region" description="Helical" evidence="7">
    <location>
        <begin position="563"/>
        <end position="596"/>
    </location>
</feature>
<evidence type="ECO:0000313" key="10">
    <source>
        <dbReference type="Proteomes" id="UP000261811"/>
    </source>
</evidence>
<dbReference type="AlphaFoldDB" id="A0A372JEG6"/>
<feature type="transmembrane region" description="Helical" evidence="7">
    <location>
        <begin position="113"/>
        <end position="139"/>
    </location>
</feature>
<evidence type="ECO:0000256" key="1">
    <source>
        <dbReference type="ARBA" id="ARBA00004651"/>
    </source>
</evidence>
<reference evidence="9 10" key="1">
    <citation type="submission" date="2018-08" db="EMBL/GenBank/DDBJ databases">
        <title>Actinomadura jelena sp. nov., a novel Actinomycete isolated from soil in Chad.</title>
        <authorList>
            <person name="Shi L."/>
        </authorList>
    </citation>
    <scope>NUCLEOTIDE SEQUENCE [LARGE SCALE GENOMIC DNA]</scope>
    <source>
        <strain evidence="9 10">NEAU-G17</strain>
    </source>
</reference>
<evidence type="ECO:0000256" key="5">
    <source>
        <dbReference type="ARBA" id="ARBA00022989"/>
    </source>
</evidence>
<feature type="transmembrane region" description="Helical" evidence="7">
    <location>
        <begin position="67"/>
        <end position="92"/>
    </location>
</feature>
<feature type="transmembrane region" description="Helical" evidence="7">
    <location>
        <begin position="519"/>
        <end position="542"/>
    </location>
</feature>
<feature type="transmembrane region" description="Helical" evidence="7">
    <location>
        <begin position="207"/>
        <end position="226"/>
    </location>
</feature>
<evidence type="ECO:0000256" key="2">
    <source>
        <dbReference type="ARBA" id="ARBA00005236"/>
    </source>
</evidence>
<feature type="transmembrane region" description="Helical" evidence="7">
    <location>
        <begin position="232"/>
        <end position="258"/>
    </location>
</feature>
<evidence type="ECO:0000256" key="6">
    <source>
        <dbReference type="ARBA" id="ARBA00023136"/>
    </source>
</evidence>
<dbReference type="Pfam" id="PF02687">
    <property type="entry name" value="FtsX"/>
    <property type="match status" value="2"/>
</dbReference>
<dbReference type="PANTHER" id="PTHR30489:SF0">
    <property type="entry name" value="LIPOPROTEIN-RELEASING SYSTEM TRANSMEMBRANE PROTEIN LOLE"/>
    <property type="match status" value="1"/>
</dbReference>
<gene>
    <name evidence="9" type="ORF">DZF91_28355</name>
</gene>
<evidence type="ECO:0000313" key="9">
    <source>
        <dbReference type="EMBL" id="RFU38309.1"/>
    </source>
</evidence>
<name>A0A372JEG6_9ACTN</name>
<keyword evidence="5 7" id="KW-1133">Transmembrane helix</keyword>
<dbReference type="GO" id="GO:0044874">
    <property type="term" value="P:lipoprotein localization to outer membrane"/>
    <property type="evidence" value="ECO:0007669"/>
    <property type="project" value="TreeGrafter"/>
</dbReference>
<feature type="domain" description="ABC3 transporter permease C-terminal" evidence="8">
    <location>
        <begin position="522"/>
        <end position="634"/>
    </location>
</feature>
<protein>
    <submittedName>
        <fullName evidence="9">ABC transporter permease</fullName>
    </submittedName>
</protein>
<organism evidence="9 10">
    <name type="scientific">Actinomadura logoneensis</name>
    <dbReference type="NCBI Taxonomy" id="2293572"/>
    <lineage>
        <taxon>Bacteria</taxon>
        <taxon>Bacillati</taxon>
        <taxon>Actinomycetota</taxon>
        <taxon>Actinomycetes</taxon>
        <taxon>Streptosporangiales</taxon>
        <taxon>Thermomonosporaceae</taxon>
        <taxon>Actinomadura</taxon>
    </lineage>
</organism>
<feature type="transmembrane region" description="Helical" evidence="7">
    <location>
        <begin position="163"/>
        <end position="186"/>
    </location>
</feature>
<keyword evidence="3" id="KW-1003">Cell membrane</keyword>
<sequence>MWRMSWSTFRERWTLFAGALLTVVFGVGLVQASMMVVVGAAHPRIPAGASPREGQRIRDAYEGAGSLLGMTAMLACFLAVFIVGSTFAFTVAQRRADLALLRTLGASRPQVMTLLFGEALLLGLLGSAGGIVLGVPLMWAQSSLLTWTDILPGSFTPEWDNGVLIGSVCAGVGMALSGSVAATVRAARVRPLEALRDIGGAARVMTLGRWAWGVTMLALTAVLVAAEGQADFLGAMLIALGVSFSGAIGLSALSPLVVPLAGHLLRPFTRFGPLAELAQANLRDGRRRAAATAAPMIVLTALVVGLTAMLGTQAKAGGADVQRKIIGEYVVTSTGADAARIASVPGVEAASTSVAADIAITVTHHLGGGSTSRPTTRSGIIAIDPAAYRRTHTSKPVSGTLDALRGNAVVAGPGSAEDGIRRGSTAVADIGGRKVRLKVVARMPATLENDADAFFVPFSLLPADMLAKGEAETTVKVKPGTPPEQVADRLRALRIGEVRTVAAWADARVARQMEENDRVMTVLMGLSALYAVVAIINAMIIAGTERRREFAVARLTGLSRRQVVRAALLEASGVTAIGVGLGLLVAVAALGGFLFGPSGTEILAFPWTLVGTLVAGAFAISSLTSVLTTRAATRPAPVTLAAARE</sequence>
<feature type="transmembrane region" description="Helical" evidence="7">
    <location>
        <begin position="602"/>
        <end position="627"/>
    </location>
</feature>
<feature type="transmembrane region" description="Helical" evidence="7">
    <location>
        <begin position="289"/>
        <end position="310"/>
    </location>
</feature>
<comment type="subcellular location">
    <subcellularLocation>
        <location evidence="1">Cell membrane</location>
        <topology evidence="1">Multi-pass membrane protein</topology>
    </subcellularLocation>
</comment>
<keyword evidence="10" id="KW-1185">Reference proteome</keyword>
<dbReference type="GO" id="GO:0098797">
    <property type="term" value="C:plasma membrane protein complex"/>
    <property type="evidence" value="ECO:0007669"/>
    <property type="project" value="TreeGrafter"/>
</dbReference>
<comment type="caution">
    <text evidence="9">The sequence shown here is derived from an EMBL/GenBank/DDBJ whole genome shotgun (WGS) entry which is preliminary data.</text>
</comment>
<evidence type="ECO:0000259" key="8">
    <source>
        <dbReference type="Pfam" id="PF02687"/>
    </source>
</evidence>
<accession>A0A372JEG6</accession>
<feature type="domain" description="ABC3 transporter permease C-terminal" evidence="8">
    <location>
        <begin position="72"/>
        <end position="189"/>
    </location>
</feature>
<comment type="similarity">
    <text evidence="2">Belongs to the ABC-4 integral membrane protein family. LolC/E subfamily.</text>
</comment>
<dbReference type="PANTHER" id="PTHR30489">
    <property type="entry name" value="LIPOPROTEIN-RELEASING SYSTEM TRANSMEMBRANE PROTEIN LOLE"/>
    <property type="match status" value="1"/>
</dbReference>
<dbReference type="InterPro" id="IPR003838">
    <property type="entry name" value="ABC3_permease_C"/>
</dbReference>
<evidence type="ECO:0000256" key="4">
    <source>
        <dbReference type="ARBA" id="ARBA00022692"/>
    </source>
</evidence>
<keyword evidence="6 7" id="KW-0472">Membrane</keyword>
<dbReference type="EMBL" id="QURH01000831">
    <property type="protein sequence ID" value="RFU38309.1"/>
    <property type="molecule type" value="Genomic_DNA"/>
</dbReference>
<dbReference type="Proteomes" id="UP000261811">
    <property type="component" value="Unassembled WGS sequence"/>
</dbReference>
<evidence type="ECO:0000256" key="7">
    <source>
        <dbReference type="SAM" id="Phobius"/>
    </source>
</evidence>
<evidence type="ECO:0000256" key="3">
    <source>
        <dbReference type="ARBA" id="ARBA00022475"/>
    </source>
</evidence>
<dbReference type="InterPro" id="IPR051447">
    <property type="entry name" value="Lipoprotein-release_system"/>
</dbReference>
<proteinExistence type="inferred from homology"/>